<dbReference type="AlphaFoldDB" id="A0A7J8GAW9"/>
<dbReference type="Proteomes" id="UP000593571">
    <property type="component" value="Unassembled WGS sequence"/>
</dbReference>
<evidence type="ECO:0000313" key="3">
    <source>
        <dbReference type="Proteomes" id="UP000593571"/>
    </source>
</evidence>
<evidence type="ECO:0000313" key="2">
    <source>
        <dbReference type="EMBL" id="KAF6457244.1"/>
    </source>
</evidence>
<gene>
    <name evidence="2" type="ORF">HJG63_011764</name>
</gene>
<reference evidence="2 3" key="1">
    <citation type="journal article" date="2020" name="Nature">
        <title>Six reference-quality genomes reveal evolution of bat adaptations.</title>
        <authorList>
            <person name="Jebb D."/>
            <person name="Huang Z."/>
            <person name="Pippel M."/>
            <person name="Hughes G.M."/>
            <person name="Lavrichenko K."/>
            <person name="Devanna P."/>
            <person name="Winkler S."/>
            <person name="Jermiin L.S."/>
            <person name="Skirmuntt E.C."/>
            <person name="Katzourakis A."/>
            <person name="Burkitt-Gray L."/>
            <person name="Ray D.A."/>
            <person name="Sullivan K.A.M."/>
            <person name="Roscito J.G."/>
            <person name="Kirilenko B.M."/>
            <person name="Davalos L.M."/>
            <person name="Corthals A.P."/>
            <person name="Power M.L."/>
            <person name="Jones G."/>
            <person name="Ransome R.D."/>
            <person name="Dechmann D.K.N."/>
            <person name="Locatelli A.G."/>
            <person name="Puechmaille S.J."/>
            <person name="Fedrigo O."/>
            <person name="Jarvis E.D."/>
            <person name="Hiller M."/>
            <person name="Vernes S.C."/>
            <person name="Myers E.W."/>
            <person name="Teeling E.C."/>
        </authorList>
    </citation>
    <scope>NUCLEOTIDE SEQUENCE [LARGE SCALE GENOMIC DNA]</scope>
    <source>
        <strain evidence="2">MRouAeg1</strain>
        <tissue evidence="2">Muscle</tissue>
    </source>
</reference>
<comment type="caution">
    <text evidence="2">The sequence shown here is derived from an EMBL/GenBank/DDBJ whole genome shotgun (WGS) entry which is preliminary data.</text>
</comment>
<evidence type="ECO:0000256" key="1">
    <source>
        <dbReference type="SAM" id="MobiDB-lite"/>
    </source>
</evidence>
<dbReference type="EMBL" id="JACASE010000006">
    <property type="protein sequence ID" value="KAF6457244.1"/>
    <property type="molecule type" value="Genomic_DNA"/>
</dbReference>
<protein>
    <submittedName>
        <fullName evidence="2">Uncharacterized protein</fullName>
    </submittedName>
</protein>
<proteinExistence type="predicted"/>
<accession>A0A7J8GAW9</accession>
<organism evidence="2 3">
    <name type="scientific">Rousettus aegyptiacus</name>
    <name type="common">Egyptian fruit bat</name>
    <name type="synonym">Pteropus aegyptiacus</name>
    <dbReference type="NCBI Taxonomy" id="9407"/>
    <lineage>
        <taxon>Eukaryota</taxon>
        <taxon>Metazoa</taxon>
        <taxon>Chordata</taxon>
        <taxon>Craniata</taxon>
        <taxon>Vertebrata</taxon>
        <taxon>Euteleostomi</taxon>
        <taxon>Mammalia</taxon>
        <taxon>Eutheria</taxon>
        <taxon>Laurasiatheria</taxon>
        <taxon>Chiroptera</taxon>
        <taxon>Yinpterochiroptera</taxon>
        <taxon>Pteropodoidea</taxon>
        <taxon>Pteropodidae</taxon>
        <taxon>Rousettinae</taxon>
        <taxon>Rousettus</taxon>
    </lineage>
</organism>
<feature type="region of interest" description="Disordered" evidence="1">
    <location>
        <begin position="106"/>
        <end position="130"/>
    </location>
</feature>
<sequence length="242" mass="25584">MLRLGLGEKPTSKSQMMCWSAEVGDRVSGDFRDNSGRAGFGALRRPPWGPANPLAWNAIPEKPRAHRAPVSRPMVRPAAGVRDTERRAVNGVSGAAFVPGSLAEGARTSKEHRGNMKTAPPLRRRTQGAGVGARRHRLCVPEFSFNLLPGNPEHLEALGQWRRVSTGWQCGPPSLSVPSLSRPLGAGAGCAPGQERGGSCLHLTDPCTALGTGPPSSPRGRLPVCGGFGVLIRWAGNTLIKS</sequence>
<keyword evidence="3" id="KW-1185">Reference proteome</keyword>
<name>A0A7J8GAW9_ROUAE</name>